<evidence type="ECO:0000256" key="1">
    <source>
        <dbReference type="SAM" id="MobiDB-lite"/>
    </source>
</evidence>
<feature type="compositionally biased region" description="Polar residues" evidence="1">
    <location>
        <begin position="222"/>
        <end position="233"/>
    </location>
</feature>
<protein>
    <submittedName>
        <fullName evidence="2">Uncharacterized protein</fullName>
    </submittedName>
</protein>
<organism evidence="2 3">
    <name type="scientific">Microbacterium suwonense</name>
    <dbReference type="NCBI Taxonomy" id="683047"/>
    <lineage>
        <taxon>Bacteria</taxon>
        <taxon>Bacillati</taxon>
        <taxon>Actinomycetota</taxon>
        <taxon>Actinomycetes</taxon>
        <taxon>Micrococcales</taxon>
        <taxon>Microbacteriaceae</taxon>
        <taxon>Microbacterium</taxon>
    </lineage>
</organism>
<feature type="compositionally biased region" description="Low complexity" evidence="1">
    <location>
        <begin position="69"/>
        <end position="80"/>
    </location>
</feature>
<proteinExistence type="predicted"/>
<feature type="region of interest" description="Disordered" evidence="1">
    <location>
        <begin position="1"/>
        <end position="99"/>
    </location>
</feature>
<feature type="region of interest" description="Disordered" evidence="1">
    <location>
        <begin position="188"/>
        <end position="278"/>
    </location>
</feature>
<feature type="compositionally biased region" description="Basic and acidic residues" evidence="1">
    <location>
        <begin position="143"/>
        <end position="154"/>
    </location>
</feature>
<dbReference type="EMBL" id="AP027728">
    <property type="protein sequence ID" value="BDZ40007.1"/>
    <property type="molecule type" value="Genomic_DNA"/>
</dbReference>
<feature type="compositionally biased region" description="Basic residues" evidence="1">
    <location>
        <begin position="55"/>
        <end position="68"/>
    </location>
</feature>
<feature type="compositionally biased region" description="Low complexity" evidence="1">
    <location>
        <begin position="188"/>
        <end position="197"/>
    </location>
</feature>
<keyword evidence="3" id="KW-1185">Reference proteome</keyword>
<name>A0ABN6X7L8_9MICO</name>
<reference evidence="3" key="1">
    <citation type="journal article" date="2019" name="Int. J. Syst. Evol. Microbiol.">
        <title>The Global Catalogue of Microorganisms (GCM) 10K type strain sequencing project: providing services to taxonomists for standard genome sequencing and annotation.</title>
        <authorList>
            <consortium name="The Broad Institute Genomics Platform"/>
            <consortium name="The Broad Institute Genome Sequencing Center for Infectious Disease"/>
            <person name="Wu L."/>
            <person name="Ma J."/>
        </authorList>
    </citation>
    <scope>NUCLEOTIDE SEQUENCE [LARGE SCALE GENOMIC DNA]</scope>
    <source>
        <strain evidence="3">NBRC 106310</strain>
    </source>
</reference>
<dbReference type="Proteomes" id="UP001321543">
    <property type="component" value="Chromosome"/>
</dbReference>
<sequence>MGGTEHAPERGPASAADLSTAHVSTSAHAPTHKTPPGAGNAHQKDRGAAHQVRQSAKHAQKAATHRAQKAAQHAAHTTQQVAPRVQKTVQHVAQRAQRVAQKAQARPLVAAVNKAPNSAPGDHADGHRMRHDAFAHHAAPRSRHSDSPHRWQERHPSAYVHAASTHLHRSTASAPTPAHTAAPVAVTVTTQTEQQAQEPEDADADVAPVPPFPESAAGGETWSMTSSQATGGSAPSIAMIVTSASGSADPDGGLLGSRAPTDDDVPSGPADSAESFPD</sequence>
<gene>
    <name evidence="2" type="ORF">GCM10025863_26210</name>
</gene>
<evidence type="ECO:0000313" key="2">
    <source>
        <dbReference type="EMBL" id="BDZ40007.1"/>
    </source>
</evidence>
<accession>A0ABN6X7L8</accession>
<feature type="region of interest" description="Disordered" evidence="1">
    <location>
        <begin position="135"/>
        <end position="154"/>
    </location>
</feature>
<feature type="compositionally biased region" description="Low complexity" evidence="1">
    <location>
        <begin position="89"/>
        <end position="99"/>
    </location>
</feature>
<evidence type="ECO:0000313" key="3">
    <source>
        <dbReference type="Proteomes" id="UP001321543"/>
    </source>
</evidence>